<dbReference type="AlphaFoldDB" id="A0A5C3KGT8"/>
<evidence type="ECO:0000256" key="1">
    <source>
        <dbReference type="ARBA" id="ARBA00022723"/>
    </source>
</evidence>
<evidence type="ECO:0000256" key="4">
    <source>
        <dbReference type="PROSITE-ProRule" id="PRU00134"/>
    </source>
</evidence>
<dbReference type="InterPro" id="IPR002893">
    <property type="entry name" value="Znf_MYND"/>
</dbReference>
<dbReference type="Gene3D" id="6.10.140.2220">
    <property type="match status" value="1"/>
</dbReference>
<sequence>MPPDALFQTKQGFERLLLHVRSGSVEKATLLINNWPTTIKRKIDALEAFLPHLEAPVPSLRPETFQGGAAEWLHSVQLGENAITALDITLIRDKDPDKHSARRLSPIIIGNLDNILSWYQFLVTKNPIARSEFTQAIALAEFIGRLIDWNQPVTEMMLASPCVMDCIILIHSLTGRRGEKHNEYSIRILLRLSLSLLYNQNGNSDFMGKICSLPQANFKSFLSGMMGILSSLSHLAEQAKSQTNPSRTKKLDELIELLGVFQSAIDKLLDGVRIARALLAEDYLTTYCSLLLTLGTYPITPRQRGLLSEQVVIILKWTTTAHGSTVKHLCALLDQGLMSFIVDCLGLAYDHGNIGETHCGLHTIFSYLGLEKVLRCVEDAVRAVEPATLNLVTPRSSKAYVAWMGFKSTVDNHSLATRFRREVSQHFSFCDNLEHHTQGTTHKTRFSSLQTCSRCNSVIYCSVECQATDWNEVHRYECGTLRAFYSIMKLENRWMPHSIRLHHIFVARVLFVRIGNLRLLDASNNKTRGTVIVIGNFGLGGSEHVLQPDEYQKILDVCEFAPNVRFQRMLEIARSNFHLRLVDTCFSFRGKGFRFLCLVSLPNVPNPRIELLAERLQILHAVSFVDPNPNATIG</sequence>
<evidence type="ECO:0000259" key="5">
    <source>
        <dbReference type="PROSITE" id="PS50865"/>
    </source>
</evidence>
<dbReference type="Proteomes" id="UP000307440">
    <property type="component" value="Unassembled WGS sequence"/>
</dbReference>
<organism evidence="6 7">
    <name type="scientific">Coprinopsis marcescibilis</name>
    <name type="common">Agaric fungus</name>
    <name type="synonym">Psathyrella marcescibilis</name>
    <dbReference type="NCBI Taxonomy" id="230819"/>
    <lineage>
        <taxon>Eukaryota</taxon>
        <taxon>Fungi</taxon>
        <taxon>Dikarya</taxon>
        <taxon>Basidiomycota</taxon>
        <taxon>Agaricomycotina</taxon>
        <taxon>Agaricomycetes</taxon>
        <taxon>Agaricomycetidae</taxon>
        <taxon>Agaricales</taxon>
        <taxon>Agaricineae</taxon>
        <taxon>Psathyrellaceae</taxon>
        <taxon>Coprinopsis</taxon>
    </lineage>
</organism>
<evidence type="ECO:0000256" key="3">
    <source>
        <dbReference type="ARBA" id="ARBA00022833"/>
    </source>
</evidence>
<dbReference type="PROSITE" id="PS50865">
    <property type="entry name" value="ZF_MYND_2"/>
    <property type="match status" value="1"/>
</dbReference>
<name>A0A5C3KGT8_COPMA</name>
<evidence type="ECO:0000313" key="6">
    <source>
        <dbReference type="EMBL" id="TFK19300.1"/>
    </source>
</evidence>
<dbReference type="GO" id="GO:0008270">
    <property type="term" value="F:zinc ion binding"/>
    <property type="evidence" value="ECO:0007669"/>
    <property type="project" value="UniProtKB-KW"/>
</dbReference>
<reference evidence="6 7" key="1">
    <citation type="journal article" date="2019" name="Nat. Ecol. Evol.">
        <title>Megaphylogeny resolves global patterns of mushroom evolution.</title>
        <authorList>
            <person name="Varga T."/>
            <person name="Krizsan K."/>
            <person name="Foldi C."/>
            <person name="Dima B."/>
            <person name="Sanchez-Garcia M."/>
            <person name="Sanchez-Ramirez S."/>
            <person name="Szollosi G.J."/>
            <person name="Szarkandi J.G."/>
            <person name="Papp V."/>
            <person name="Albert L."/>
            <person name="Andreopoulos W."/>
            <person name="Angelini C."/>
            <person name="Antonin V."/>
            <person name="Barry K.W."/>
            <person name="Bougher N.L."/>
            <person name="Buchanan P."/>
            <person name="Buyck B."/>
            <person name="Bense V."/>
            <person name="Catcheside P."/>
            <person name="Chovatia M."/>
            <person name="Cooper J."/>
            <person name="Damon W."/>
            <person name="Desjardin D."/>
            <person name="Finy P."/>
            <person name="Geml J."/>
            <person name="Haridas S."/>
            <person name="Hughes K."/>
            <person name="Justo A."/>
            <person name="Karasinski D."/>
            <person name="Kautmanova I."/>
            <person name="Kiss B."/>
            <person name="Kocsube S."/>
            <person name="Kotiranta H."/>
            <person name="LaButti K.M."/>
            <person name="Lechner B.E."/>
            <person name="Liimatainen K."/>
            <person name="Lipzen A."/>
            <person name="Lukacs Z."/>
            <person name="Mihaltcheva S."/>
            <person name="Morgado L.N."/>
            <person name="Niskanen T."/>
            <person name="Noordeloos M.E."/>
            <person name="Ohm R.A."/>
            <person name="Ortiz-Santana B."/>
            <person name="Ovrebo C."/>
            <person name="Racz N."/>
            <person name="Riley R."/>
            <person name="Savchenko A."/>
            <person name="Shiryaev A."/>
            <person name="Soop K."/>
            <person name="Spirin V."/>
            <person name="Szebenyi C."/>
            <person name="Tomsovsky M."/>
            <person name="Tulloss R.E."/>
            <person name="Uehling J."/>
            <person name="Grigoriev I.V."/>
            <person name="Vagvolgyi C."/>
            <person name="Papp T."/>
            <person name="Martin F.M."/>
            <person name="Miettinen O."/>
            <person name="Hibbett D.S."/>
            <person name="Nagy L.G."/>
        </authorList>
    </citation>
    <scope>NUCLEOTIDE SEQUENCE [LARGE SCALE GENOMIC DNA]</scope>
    <source>
        <strain evidence="6 7">CBS 121175</strain>
    </source>
</reference>
<dbReference type="OrthoDB" id="9922773at2759"/>
<gene>
    <name evidence="6" type="ORF">FA15DRAFT_215076</name>
</gene>
<dbReference type="Pfam" id="PF01753">
    <property type="entry name" value="zf-MYND"/>
    <property type="match status" value="1"/>
</dbReference>
<protein>
    <recommendedName>
        <fullName evidence="5">MYND-type domain-containing protein</fullName>
    </recommendedName>
</protein>
<keyword evidence="7" id="KW-1185">Reference proteome</keyword>
<accession>A0A5C3KGT8</accession>
<evidence type="ECO:0000313" key="7">
    <source>
        <dbReference type="Proteomes" id="UP000307440"/>
    </source>
</evidence>
<dbReference type="EMBL" id="ML210348">
    <property type="protein sequence ID" value="TFK19300.1"/>
    <property type="molecule type" value="Genomic_DNA"/>
</dbReference>
<feature type="domain" description="MYND-type" evidence="5">
    <location>
        <begin position="427"/>
        <end position="478"/>
    </location>
</feature>
<keyword evidence="2 4" id="KW-0863">Zinc-finger</keyword>
<keyword evidence="3" id="KW-0862">Zinc</keyword>
<evidence type="ECO:0000256" key="2">
    <source>
        <dbReference type="ARBA" id="ARBA00022771"/>
    </source>
</evidence>
<dbReference type="SUPFAM" id="SSF144232">
    <property type="entry name" value="HIT/MYND zinc finger-like"/>
    <property type="match status" value="1"/>
</dbReference>
<keyword evidence="1" id="KW-0479">Metal-binding</keyword>
<proteinExistence type="predicted"/>